<dbReference type="GO" id="GO:0006401">
    <property type="term" value="P:RNA catabolic process"/>
    <property type="evidence" value="ECO:0007669"/>
    <property type="project" value="TreeGrafter"/>
</dbReference>
<keyword evidence="8" id="KW-1185">Reference proteome</keyword>
<dbReference type="GO" id="GO:0005576">
    <property type="term" value="C:extracellular region"/>
    <property type="evidence" value="ECO:0007669"/>
    <property type="project" value="TreeGrafter"/>
</dbReference>
<evidence type="ECO:0000256" key="6">
    <source>
        <dbReference type="RuleBase" id="RU004328"/>
    </source>
</evidence>
<evidence type="ECO:0000256" key="2">
    <source>
        <dbReference type="ARBA" id="ARBA00022722"/>
    </source>
</evidence>
<dbReference type="GO" id="GO:0016787">
    <property type="term" value="F:hydrolase activity"/>
    <property type="evidence" value="ECO:0007669"/>
    <property type="project" value="UniProtKB-KW"/>
</dbReference>
<dbReference type="GO" id="GO:0033897">
    <property type="term" value="F:ribonuclease T2 activity"/>
    <property type="evidence" value="ECO:0007669"/>
    <property type="project" value="InterPro"/>
</dbReference>
<dbReference type="EMBL" id="MJEQ01037184">
    <property type="protein sequence ID" value="OIT05646.1"/>
    <property type="molecule type" value="Genomic_DNA"/>
</dbReference>
<dbReference type="Gene3D" id="3.90.730.10">
    <property type="entry name" value="Ribonuclease T2-like"/>
    <property type="match status" value="1"/>
</dbReference>
<comment type="caution">
    <text evidence="7">The sequence shown here is derived from an EMBL/GenBank/DDBJ whole genome shotgun (WGS) entry which is preliminary data.</text>
</comment>
<dbReference type="KEGG" id="nau:109244677"/>
<dbReference type="InterPro" id="IPR001568">
    <property type="entry name" value="RNase_T2-like"/>
</dbReference>
<evidence type="ECO:0000256" key="1">
    <source>
        <dbReference type="ARBA" id="ARBA00007469"/>
    </source>
</evidence>
<dbReference type="Gramene" id="OIT05646">
    <property type="protein sequence ID" value="OIT05646"/>
    <property type="gene ID" value="A4A49_12084"/>
</dbReference>
<evidence type="ECO:0000256" key="3">
    <source>
        <dbReference type="ARBA" id="ARBA00022759"/>
    </source>
</evidence>
<accession>A0A1J6ILA9</accession>
<gene>
    <name evidence="7" type="primary">RNALX_1</name>
    <name evidence="7" type="ORF">A4A49_12084</name>
</gene>
<dbReference type="SMR" id="A0A1J6ILA9"/>
<evidence type="ECO:0000313" key="7">
    <source>
        <dbReference type="EMBL" id="OIT05646.1"/>
    </source>
</evidence>
<dbReference type="Pfam" id="PF00445">
    <property type="entry name" value="Ribonuclease_T2"/>
    <property type="match status" value="1"/>
</dbReference>
<dbReference type="InterPro" id="IPR036430">
    <property type="entry name" value="RNase_T2-like_sf"/>
</dbReference>
<comment type="similarity">
    <text evidence="1 6">Belongs to the RNase T2 family.</text>
</comment>
<keyword evidence="5" id="KW-0456">Lyase</keyword>
<evidence type="ECO:0000313" key="8">
    <source>
        <dbReference type="Proteomes" id="UP000187609"/>
    </source>
</evidence>
<dbReference type="PANTHER" id="PTHR11240:SF75">
    <property type="entry name" value="RIBONUCLEASE 3"/>
    <property type="match status" value="1"/>
</dbReference>
<dbReference type="GO" id="GO:0003723">
    <property type="term" value="F:RNA binding"/>
    <property type="evidence" value="ECO:0007669"/>
    <property type="project" value="InterPro"/>
</dbReference>
<evidence type="ECO:0000256" key="4">
    <source>
        <dbReference type="ARBA" id="ARBA00022801"/>
    </source>
</evidence>
<proteinExistence type="inferred from homology"/>
<reference evidence="7" key="1">
    <citation type="submission" date="2016-11" db="EMBL/GenBank/DDBJ databases">
        <title>The genome of Nicotiana attenuata.</title>
        <authorList>
            <person name="Xu S."/>
            <person name="Brockmoeller T."/>
            <person name="Gaquerel E."/>
            <person name="Navarro A."/>
            <person name="Kuhl H."/>
            <person name="Gase K."/>
            <person name="Ling Z."/>
            <person name="Zhou W."/>
            <person name="Kreitzer C."/>
            <person name="Stanke M."/>
            <person name="Tang H."/>
            <person name="Lyons E."/>
            <person name="Pandey P."/>
            <person name="Pandey S.P."/>
            <person name="Timmermann B."/>
            <person name="Baldwin I.T."/>
        </authorList>
    </citation>
    <scope>NUCLEOTIDE SEQUENCE [LARGE SCALE GENOMIC DNA]</scope>
    <source>
        <strain evidence="7">UT</strain>
    </source>
</reference>
<name>A0A1J6ILA9_NICAT</name>
<keyword evidence="4" id="KW-0378">Hydrolase</keyword>
<evidence type="ECO:0000256" key="5">
    <source>
        <dbReference type="ARBA" id="ARBA00023239"/>
    </source>
</evidence>
<sequence>MGNQQKISYFQAALALKEKVNLLQFLNDAGIKPDGGFYSYEAIKEAIEKGIGHTVGVECITDLFGNSQLFEVYVCVDKSGSKIIDCPIVPESKRCKETIEFAVFESESLLDEKSAYSL</sequence>
<dbReference type="SUPFAM" id="SSF55895">
    <property type="entry name" value="Ribonuclease Rh-like"/>
    <property type="match status" value="1"/>
</dbReference>
<keyword evidence="2" id="KW-0540">Nuclease</keyword>
<keyword evidence="3" id="KW-0255">Endonuclease</keyword>
<dbReference type="OrthoDB" id="435754at2759"/>
<dbReference type="AlphaFoldDB" id="A0A1J6ILA9"/>
<dbReference type="OMA" id="FMCADIS"/>
<dbReference type="Proteomes" id="UP000187609">
    <property type="component" value="Unassembled WGS sequence"/>
</dbReference>
<dbReference type="PANTHER" id="PTHR11240">
    <property type="entry name" value="RIBONUCLEASE T2"/>
    <property type="match status" value="1"/>
</dbReference>
<protein>
    <submittedName>
        <fullName evidence="7">Intracellular ribonuclease lx</fullName>
    </submittedName>
</protein>
<organism evidence="7 8">
    <name type="scientific">Nicotiana attenuata</name>
    <name type="common">Coyote tobacco</name>
    <dbReference type="NCBI Taxonomy" id="49451"/>
    <lineage>
        <taxon>Eukaryota</taxon>
        <taxon>Viridiplantae</taxon>
        <taxon>Streptophyta</taxon>
        <taxon>Embryophyta</taxon>
        <taxon>Tracheophyta</taxon>
        <taxon>Spermatophyta</taxon>
        <taxon>Magnoliopsida</taxon>
        <taxon>eudicotyledons</taxon>
        <taxon>Gunneridae</taxon>
        <taxon>Pentapetalae</taxon>
        <taxon>asterids</taxon>
        <taxon>lamiids</taxon>
        <taxon>Solanales</taxon>
        <taxon>Solanaceae</taxon>
        <taxon>Nicotianoideae</taxon>
        <taxon>Nicotianeae</taxon>
        <taxon>Nicotiana</taxon>
    </lineage>
</organism>
<dbReference type="GeneID" id="109244677"/>